<accession>A0A0F9JQB6</accession>
<dbReference type="SUPFAM" id="SSF56784">
    <property type="entry name" value="HAD-like"/>
    <property type="match status" value="1"/>
</dbReference>
<dbReference type="InterPro" id="IPR023214">
    <property type="entry name" value="HAD_sf"/>
</dbReference>
<dbReference type="GO" id="GO:0008253">
    <property type="term" value="F:5'-nucleotidase activity"/>
    <property type="evidence" value="ECO:0007669"/>
    <property type="project" value="InterPro"/>
</dbReference>
<name>A0A0F9JQB6_9ZZZZ</name>
<reference evidence="1" key="1">
    <citation type="journal article" date="2015" name="Nature">
        <title>Complex archaea that bridge the gap between prokaryotes and eukaryotes.</title>
        <authorList>
            <person name="Spang A."/>
            <person name="Saw J.H."/>
            <person name="Jorgensen S.L."/>
            <person name="Zaremba-Niedzwiedzka K."/>
            <person name="Martijn J."/>
            <person name="Lind A.E."/>
            <person name="van Eijk R."/>
            <person name="Schleper C."/>
            <person name="Guy L."/>
            <person name="Ettema T.J."/>
        </authorList>
    </citation>
    <scope>NUCLEOTIDE SEQUENCE</scope>
</reference>
<dbReference type="InterPro" id="IPR010708">
    <property type="entry name" value="5'(3')-deoxyribonucleotidase"/>
</dbReference>
<dbReference type="PANTHER" id="PTHR16504">
    <property type="entry name" value="5'(3')-DEOXYRIBONUCLEOTIDASE"/>
    <property type="match status" value="1"/>
</dbReference>
<dbReference type="InterPro" id="IPR036412">
    <property type="entry name" value="HAD-like_sf"/>
</dbReference>
<dbReference type="Gene3D" id="3.40.50.1000">
    <property type="entry name" value="HAD superfamily/HAD-like"/>
    <property type="match status" value="1"/>
</dbReference>
<dbReference type="Pfam" id="PF06941">
    <property type="entry name" value="NT5C"/>
    <property type="match status" value="1"/>
</dbReference>
<evidence type="ECO:0000313" key="1">
    <source>
        <dbReference type="EMBL" id="KKM01178.1"/>
    </source>
</evidence>
<comment type="caution">
    <text evidence="1">The sequence shown here is derived from an EMBL/GenBank/DDBJ whole genome shotgun (WGS) entry which is preliminary data.</text>
</comment>
<dbReference type="PANTHER" id="PTHR16504:SF4">
    <property type="entry name" value="5'(3')-DEOXYRIBONUCLEOTIDASE"/>
    <property type="match status" value="1"/>
</dbReference>
<dbReference type="AlphaFoldDB" id="A0A0F9JQB6"/>
<protein>
    <submittedName>
        <fullName evidence="1">Uncharacterized protein</fullName>
    </submittedName>
</protein>
<dbReference type="GO" id="GO:0009223">
    <property type="term" value="P:pyrimidine deoxyribonucleotide catabolic process"/>
    <property type="evidence" value="ECO:0007669"/>
    <property type="project" value="TreeGrafter"/>
</dbReference>
<proteinExistence type="predicted"/>
<gene>
    <name evidence="1" type="ORF">LCGC14_1797070</name>
</gene>
<sequence>MLQIYNKEWDDNLTRDMITTFFIDDHVKPEAQEKGAIREFMNRPGFYTDLEVIPGALETITLWVQRGYHIVFLSSPAGPDSAKEKHEWIVEKFGHLGFTRKDIILASQKELVFGDALIDDSDKNARLWKECHPFGRTLTIRYPHCDSDPYGWDFISLPYSEAEVAWQHIDDYIRKFNYNFVRR</sequence>
<organism evidence="1">
    <name type="scientific">marine sediment metagenome</name>
    <dbReference type="NCBI Taxonomy" id="412755"/>
    <lineage>
        <taxon>unclassified sequences</taxon>
        <taxon>metagenomes</taxon>
        <taxon>ecological metagenomes</taxon>
    </lineage>
</organism>
<dbReference type="EMBL" id="LAZR01017256">
    <property type="protein sequence ID" value="KKM01178.1"/>
    <property type="molecule type" value="Genomic_DNA"/>
</dbReference>